<protein>
    <submittedName>
        <fullName evidence="1">Uncharacterized protein</fullName>
    </submittedName>
</protein>
<name>A0AAP3HF99_LEGPN</name>
<gene>
    <name evidence="1" type="ORF">O6C86_14000</name>
</gene>
<sequence length="160" mass="18493">MRQLFMNAENNVLNTLNSLSKEINKLYGYVTIAGDNFGEPAINSGPCGPFANAFYKIWNQKFTEKVNIAFIMMKNSDECWHILIRLPNGLLFDGGFGVHNEDKWNKDTFDIEDMLEYDLQLLEKHSGGLNRTYPRYCPDFSIDVITNLIHKHLELVEKNK</sequence>
<dbReference type="AlphaFoldDB" id="A0AAP3HF99"/>
<dbReference type="EMBL" id="JAPXIC010000091">
    <property type="protein sequence ID" value="MCZ4720318.1"/>
    <property type="molecule type" value="Genomic_DNA"/>
</dbReference>
<evidence type="ECO:0000313" key="2">
    <source>
        <dbReference type="Proteomes" id="UP001071279"/>
    </source>
</evidence>
<dbReference type="Proteomes" id="UP001071279">
    <property type="component" value="Unassembled WGS sequence"/>
</dbReference>
<organism evidence="1 2">
    <name type="scientific">Legionella pneumophila</name>
    <dbReference type="NCBI Taxonomy" id="446"/>
    <lineage>
        <taxon>Bacteria</taxon>
        <taxon>Pseudomonadati</taxon>
        <taxon>Pseudomonadota</taxon>
        <taxon>Gammaproteobacteria</taxon>
        <taxon>Legionellales</taxon>
        <taxon>Legionellaceae</taxon>
        <taxon>Legionella</taxon>
    </lineage>
</organism>
<evidence type="ECO:0000313" key="1">
    <source>
        <dbReference type="EMBL" id="MCZ4720318.1"/>
    </source>
</evidence>
<reference evidence="1" key="1">
    <citation type="submission" date="2022-12" db="EMBL/GenBank/DDBJ databases">
        <title>Comparative genomics of Legionella pneumophila isolates from the West Bank and Germany support molecular epidemiology of Legionnaires disease.</title>
        <authorList>
            <person name="Zayed A.R."/>
            <person name="Bitar D.M."/>
            <person name="Steinert M."/>
            <person name="Lueck C."/>
            <person name="Brettar I."/>
            <person name="Hoefle M.G."/>
            <person name="Bunk B."/>
        </authorList>
    </citation>
    <scope>NUCLEOTIDE SEQUENCE</scope>
    <source>
        <strain evidence="1">H23</strain>
    </source>
</reference>
<comment type="caution">
    <text evidence="1">The sequence shown here is derived from an EMBL/GenBank/DDBJ whole genome shotgun (WGS) entry which is preliminary data.</text>
</comment>
<dbReference type="RefSeq" id="WP_230305278.1">
    <property type="nucleotide sequence ID" value="NZ_CP015344.1"/>
</dbReference>
<proteinExistence type="predicted"/>
<accession>A0AAP3HF99</accession>